<evidence type="ECO:0000256" key="1">
    <source>
        <dbReference type="SAM" id="MobiDB-lite"/>
    </source>
</evidence>
<feature type="compositionally biased region" description="Acidic residues" evidence="1">
    <location>
        <begin position="171"/>
        <end position="184"/>
    </location>
</feature>
<accession>A0A0D2A5F1</accession>
<sequence length="218" mass="25251">MCRGHHHHYNSPAPYGAYVPPAPYGGMNTNTRNQPLALQDPNGATMYLTTTTSTTNWGSEYCSGCGRRAHRCRCDRRGYYSPNAYAVSNGYAGPCNSSYRRGRRNRGPVSLLVSAGVALYRHQKAKNEQKEEERRARGIEFEEELRREEGEYQRERMEKHGDPRRRRQQDEEFEDEPDDEFDDEVALREREQRARDREAQRPQYNGEQPPSYEAAIKG</sequence>
<feature type="compositionally biased region" description="Basic and acidic residues" evidence="1">
    <location>
        <begin position="148"/>
        <end position="161"/>
    </location>
</feature>
<dbReference type="EMBL" id="KN847040">
    <property type="protein sequence ID" value="KIW35566.1"/>
    <property type="molecule type" value="Genomic_DNA"/>
</dbReference>
<feature type="compositionally biased region" description="Basic and acidic residues" evidence="1">
    <location>
        <begin position="185"/>
        <end position="200"/>
    </location>
</feature>
<dbReference type="RefSeq" id="XP_016255782.1">
    <property type="nucleotide sequence ID" value="XM_016388854.1"/>
</dbReference>
<evidence type="ECO:0000313" key="3">
    <source>
        <dbReference type="Proteomes" id="UP000054466"/>
    </source>
</evidence>
<dbReference type="GeneID" id="27341450"/>
<proteinExistence type="predicted"/>
<feature type="region of interest" description="Disordered" evidence="1">
    <location>
        <begin position="148"/>
        <end position="218"/>
    </location>
</feature>
<dbReference type="HOGENOM" id="CLU_1266744_0_0_1"/>
<protein>
    <submittedName>
        <fullName evidence="2">Uncharacterized protein</fullName>
    </submittedName>
</protein>
<keyword evidence="3" id="KW-1185">Reference proteome</keyword>
<dbReference type="VEuPathDB" id="FungiDB:PV07_02256"/>
<evidence type="ECO:0000313" key="2">
    <source>
        <dbReference type="EMBL" id="KIW35566.1"/>
    </source>
</evidence>
<reference evidence="2 3" key="1">
    <citation type="submission" date="2015-01" db="EMBL/GenBank/DDBJ databases">
        <title>The Genome Sequence of Cladophialophora immunda CBS83496.</title>
        <authorList>
            <consortium name="The Broad Institute Genomics Platform"/>
            <person name="Cuomo C."/>
            <person name="de Hoog S."/>
            <person name="Gorbushina A."/>
            <person name="Stielow B."/>
            <person name="Teixiera M."/>
            <person name="Abouelleil A."/>
            <person name="Chapman S.B."/>
            <person name="Priest M."/>
            <person name="Young S.K."/>
            <person name="Wortman J."/>
            <person name="Nusbaum C."/>
            <person name="Birren B."/>
        </authorList>
    </citation>
    <scope>NUCLEOTIDE SEQUENCE [LARGE SCALE GENOMIC DNA]</scope>
    <source>
        <strain evidence="2 3">CBS 83496</strain>
    </source>
</reference>
<gene>
    <name evidence="2" type="ORF">PV07_02256</name>
</gene>
<name>A0A0D2A5F1_9EURO</name>
<dbReference type="AlphaFoldDB" id="A0A0D2A5F1"/>
<dbReference type="Proteomes" id="UP000054466">
    <property type="component" value="Unassembled WGS sequence"/>
</dbReference>
<organism evidence="2 3">
    <name type="scientific">Cladophialophora immunda</name>
    <dbReference type="NCBI Taxonomy" id="569365"/>
    <lineage>
        <taxon>Eukaryota</taxon>
        <taxon>Fungi</taxon>
        <taxon>Dikarya</taxon>
        <taxon>Ascomycota</taxon>
        <taxon>Pezizomycotina</taxon>
        <taxon>Eurotiomycetes</taxon>
        <taxon>Chaetothyriomycetidae</taxon>
        <taxon>Chaetothyriales</taxon>
        <taxon>Herpotrichiellaceae</taxon>
        <taxon>Cladophialophora</taxon>
    </lineage>
</organism>